<reference evidence="1" key="2">
    <citation type="submission" date="2022-06" db="UniProtKB">
        <authorList>
            <consortium name="EnsemblMetazoa"/>
        </authorList>
    </citation>
    <scope>IDENTIFICATION</scope>
    <source>
        <strain evidence="1">PS312</strain>
    </source>
</reference>
<keyword evidence="2" id="KW-1185">Reference proteome</keyword>
<dbReference type="AlphaFoldDB" id="A0A2A6CH09"/>
<protein>
    <submittedName>
        <fullName evidence="1">Uncharacterized protein</fullName>
    </submittedName>
</protein>
<reference evidence="2" key="1">
    <citation type="journal article" date="2008" name="Nat. Genet.">
        <title>The Pristionchus pacificus genome provides a unique perspective on nematode lifestyle and parasitism.</title>
        <authorList>
            <person name="Dieterich C."/>
            <person name="Clifton S.W."/>
            <person name="Schuster L.N."/>
            <person name="Chinwalla A."/>
            <person name="Delehaunty K."/>
            <person name="Dinkelacker I."/>
            <person name="Fulton L."/>
            <person name="Fulton R."/>
            <person name="Godfrey J."/>
            <person name="Minx P."/>
            <person name="Mitreva M."/>
            <person name="Roeseler W."/>
            <person name="Tian H."/>
            <person name="Witte H."/>
            <person name="Yang S.P."/>
            <person name="Wilson R.K."/>
            <person name="Sommer R.J."/>
        </authorList>
    </citation>
    <scope>NUCLEOTIDE SEQUENCE [LARGE SCALE GENOMIC DNA]</scope>
    <source>
        <strain evidence="2">PS312</strain>
    </source>
</reference>
<accession>A0A2A6CH09</accession>
<sequence length="581" mass="68372">MQHVQRNMEELIRKNSPTPAATTIQNLEVYNRLKPSHRNVLARQVVCEAEEEDHDWWKRSITNKTAEVLKLAERRKEFGVACKSKRTYECFCDNLSSAVYCDILYTNDIMEDRKKIAKDEIGDELPCKNELWKEILLTTNNIWYLNIPYDRINSKWPELNANYTNSKKDVGQDIQSKYQINATNIEVYCILTPQVHKMMRKLRYVDIHFRIADDLLKMKFLSMVPFDFCNQDYLLSKCICDEHSSASFCMRYFMKQAVLVYVNENRYVHSITKEVRATCKRWNDDYNELDDRIDSLEDEKNSPTPAATTIQNLEVYNRLKPSHKNVLARQVVCEAEEEDHDWWKRSITNKTAEVLKLAERRKEFGVACKSKRTYECFCDNLSSAVYCDILYTNDIMEDRKKIAKDEIGDELPCKNELWRDIYLATHDRFFKMNTYDGINHKMIEALADSTNNKLDVGEDLQSSYAHNATDVEEICYITPQVHNFLRKLRYVDIHFRIDDDLLRMKFLSLVPFDFCNQDYLFSKCICDEQSSAAFCVRYFVKQAAIVFVNETMCDNYSVNSVTSISFFYSIIATTLLYSIIF</sequence>
<dbReference type="EnsemblMetazoa" id="PPA38060.1">
    <property type="protein sequence ID" value="PPA38060.1"/>
    <property type="gene ID" value="WBGene00276429"/>
</dbReference>
<evidence type="ECO:0000313" key="1">
    <source>
        <dbReference type="EnsemblMetazoa" id="PPA38060.1"/>
    </source>
</evidence>
<accession>A0A8R1YWE3</accession>
<organism evidence="1 2">
    <name type="scientific">Pristionchus pacificus</name>
    <name type="common">Parasitic nematode worm</name>
    <dbReference type="NCBI Taxonomy" id="54126"/>
    <lineage>
        <taxon>Eukaryota</taxon>
        <taxon>Metazoa</taxon>
        <taxon>Ecdysozoa</taxon>
        <taxon>Nematoda</taxon>
        <taxon>Chromadorea</taxon>
        <taxon>Rhabditida</taxon>
        <taxon>Rhabditina</taxon>
        <taxon>Diplogasteromorpha</taxon>
        <taxon>Diplogasteroidea</taxon>
        <taxon>Neodiplogasteridae</taxon>
        <taxon>Pristionchus</taxon>
    </lineage>
</organism>
<proteinExistence type="predicted"/>
<name>A0A2A6CH09_PRIPA</name>
<evidence type="ECO:0000313" key="2">
    <source>
        <dbReference type="Proteomes" id="UP000005239"/>
    </source>
</evidence>
<dbReference type="Proteomes" id="UP000005239">
    <property type="component" value="Unassembled WGS sequence"/>
</dbReference>
<gene>
    <name evidence="1" type="primary">WBGene00276429</name>
</gene>